<keyword evidence="3 5" id="KW-1133">Transmembrane helix</keyword>
<gene>
    <name evidence="8" type="ORF">HLB44_05975</name>
</gene>
<dbReference type="InterPro" id="IPR045979">
    <property type="entry name" value="DUF5935"/>
</dbReference>
<protein>
    <submittedName>
        <fullName evidence="8">O-glycosylation ligase, exosortase A system-associated</fullName>
    </submittedName>
</protein>
<dbReference type="Pfam" id="PF19358">
    <property type="entry name" value="DUF5935"/>
    <property type="match status" value="1"/>
</dbReference>
<keyword evidence="4 5" id="KW-0472">Membrane</keyword>
<evidence type="ECO:0000256" key="3">
    <source>
        <dbReference type="ARBA" id="ARBA00022989"/>
    </source>
</evidence>
<keyword evidence="2 5" id="KW-0812">Transmembrane</keyword>
<dbReference type="RefSeq" id="WP_173121652.1">
    <property type="nucleotide sequence ID" value="NZ_JABRWJ010000002.1"/>
</dbReference>
<accession>A0ABX2EDM2</accession>
<dbReference type="PANTHER" id="PTHR37422">
    <property type="entry name" value="TEICHURONIC ACID BIOSYNTHESIS PROTEIN TUAE"/>
    <property type="match status" value="1"/>
</dbReference>
<evidence type="ECO:0000313" key="9">
    <source>
        <dbReference type="Proteomes" id="UP000737171"/>
    </source>
</evidence>
<feature type="transmembrane region" description="Helical" evidence="5">
    <location>
        <begin position="43"/>
        <end position="63"/>
    </location>
</feature>
<comment type="subcellular location">
    <subcellularLocation>
        <location evidence="1">Membrane</location>
        <topology evidence="1">Multi-pass membrane protein</topology>
    </subcellularLocation>
</comment>
<evidence type="ECO:0000256" key="2">
    <source>
        <dbReference type="ARBA" id="ARBA00022692"/>
    </source>
</evidence>
<name>A0ABX2EDM2_9BURK</name>
<dbReference type="Proteomes" id="UP000737171">
    <property type="component" value="Unassembled WGS sequence"/>
</dbReference>
<dbReference type="InterPro" id="IPR051533">
    <property type="entry name" value="WaaL-like"/>
</dbReference>
<dbReference type="GO" id="GO:0016874">
    <property type="term" value="F:ligase activity"/>
    <property type="evidence" value="ECO:0007669"/>
    <property type="project" value="UniProtKB-KW"/>
</dbReference>
<feature type="domain" description="O-antigen ligase-related" evidence="6">
    <location>
        <begin position="202"/>
        <end position="340"/>
    </location>
</feature>
<evidence type="ECO:0000256" key="4">
    <source>
        <dbReference type="ARBA" id="ARBA00023136"/>
    </source>
</evidence>
<evidence type="ECO:0000259" key="7">
    <source>
        <dbReference type="Pfam" id="PF19358"/>
    </source>
</evidence>
<sequence length="438" mass="48700">MRDIALTLFFSGLLMAAFRYHFIAPLMWAWIGLMSPNRLTYGFAYSLPFAQITAIVMLILLLISKERQPFPKSSTAMLLVGFYVWECITSIASFNSPDQVWEMWIKVTKIQLVLFASLMMLHGKKQVDLLVWVIVLSIGFYGFKGGLFTISRGGTAMVMGPPGSFIEVTNHLALAMLMIVPLGYYLATQCRQRWLRIGLYIVMGLTALAVLGTTSRGALLGSLVMAVMLALKSERRWTMLTIIAVLAMGMAAVMSDQWADKMGTITTHEDHSAQSRLYTWKMIWNLAMHYPVNGGGFNVTENPVTWYRFAVTDWAKAYSPHSIYFQALAEHGFVGLALYLAIGVSAWRRCTSLIRRCTTEATQWAANLARMVQVSIAGFAVGGAFVNLVNYDLPYYIVSLAILTDVAVAKLLLAERNASLLVQSSTLETRPASRAETS</sequence>
<feature type="transmembrane region" description="Helical" evidence="5">
    <location>
        <begin position="368"/>
        <end position="389"/>
    </location>
</feature>
<feature type="transmembrane region" description="Helical" evidence="5">
    <location>
        <begin position="395"/>
        <end position="413"/>
    </location>
</feature>
<evidence type="ECO:0000313" key="8">
    <source>
        <dbReference type="EMBL" id="NRF66523.1"/>
    </source>
</evidence>
<evidence type="ECO:0000256" key="1">
    <source>
        <dbReference type="ARBA" id="ARBA00004141"/>
    </source>
</evidence>
<feature type="transmembrane region" description="Helical" evidence="5">
    <location>
        <begin position="168"/>
        <end position="187"/>
    </location>
</feature>
<feature type="domain" description="DUF5935" evidence="7">
    <location>
        <begin position="1"/>
        <end position="188"/>
    </location>
</feature>
<dbReference type="EMBL" id="JABRWJ010000002">
    <property type="protein sequence ID" value="NRF66523.1"/>
    <property type="molecule type" value="Genomic_DNA"/>
</dbReference>
<reference evidence="8 9" key="1">
    <citation type="submission" date="2020-05" db="EMBL/GenBank/DDBJ databases">
        <title>Aquincola sp. isolate from soil.</title>
        <authorList>
            <person name="Han J."/>
            <person name="Kim D.-U."/>
        </authorList>
    </citation>
    <scope>NUCLEOTIDE SEQUENCE [LARGE SCALE GENOMIC DNA]</scope>
    <source>
        <strain evidence="8 9">S2</strain>
    </source>
</reference>
<evidence type="ECO:0000256" key="5">
    <source>
        <dbReference type="SAM" id="Phobius"/>
    </source>
</evidence>
<keyword evidence="8" id="KW-0436">Ligase</keyword>
<feature type="transmembrane region" description="Helical" evidence="5">
    <location>
        <begin position="129"/>
        <end position="148"/>
    </location>
</feature>
<comment type="caution">
    <text evidence="8">The sequence shown here is derived from an EMBL/GenBank/DDBJ whole genome shotgun (WGS) entry which is preliminary data.</text>
</comment>
<dbReference type="Pfam" id="PF04932">
    <property type="entry name" value="Wzy_C"/>
    <property type="match status" value="1"/>
</dbReference>
<proteinExistence type="predicted"/>
<organism evidence="8 9">
    <name type="scientific">Pseudaquabacterium terrae</name>
    <dbReference type="NCBI Taxonomy" id="2732868"/>
    <lineage>
        <taxon>Bacteria</taxon>
        <taxon>Pseudomonadati</taxon>
        <taxon>Pseudomonadota</taxon>
        <taxon>Betaproteobacteria</taxon>
        <taxon>Burkholderiales</taxon>
        <taxon>Sphaerotilaceae</taxon>
        <taxon>Pseudaquabacterium</taxon>
    </lineage>
</organism>
<dbReference type="InterPro" id="IPR017528">
    <property type="entry name" value="CHP03097O-antigen_lig-rel"/>
</dbReference>
<keyword evidence="9" id="KW-1185">Reference proteome</keyword>
<dbReference type="PANTHER" id="PTHR37422:SF23">
    <property type="entry name" value="TEICHURONIC ACID BIOSYNTHESIS PROTEIN TUAE"/>
    <property type="match status" value="1"/>
</dbReference>
<evidence type="ECO:0000259" key="6">
    <source>
        <dbReference type="Pfam" id="PF04932"/>
    </source>
</evidence>
<dbReference type="InterPro" id="IPR007016">
    <property type="entry name" value="O-antigen_ligase-rel_domated"/>
</dbReference>
<feature type="transmembrane region" description="Helical" evidence="5">
    <location>
        <begin position="323"/>
        <end position="347"/>
    </location>
</feature>
<feature type="transmembrane region" description="Helical" evidence="5">
    <location>
        <begin position="194"/>
        <end position="211"/>
    </location>
</feature>
<dbReference type="NCBIfam" id="TIGR03097">
    <property type="entry name" value="PEP_O_lig_1"/>
    <property type="match status" value="1"/>
</dbReference>
<feature type="transmembrane region" description="Helical" evidence="5">
    <location>
        <begin position="240"/>
        <end position="259"/>
    </location>
</feature>